<sequence length="313" mass="34443">MLIKLAKYVCILLFTVTLTACQLPGLSGSNPDENVVITGGGTSEADILAYIIAGMLEEYADIKPAVIPGLASSSLNHYAMVNGDANISASRFTGTAVTGELGLEAIRNPKLAEETVQKHFKEDFNQKWYPSYGYENTYAFLMRKDDAERLGIEKVSDLAEHAASLEVATDINWLNREGDGYEAFQEIYGFAFPNMTPMVLSLTYEALAGGDVDVILGYSTDAKILAYDLAIIEDDLQLFPPYETAFVASYDLLAEQPEIDDILQKLVGQIDEETMQSLNYQSDAYLLEPEAVARQFLESQDYFRNVNPSQGGA</sequence>
<dbReference type="GO" id="GO:0022857">
    <property type="term" value="F:transmembrane transporter activity"/>
    <property type="evidence" value="ECO:0007669"/>
    <property type="project" value="InterPro"/>
</dbReference>
<dbReference type="Gene3D" id="3.40.190.120">
    <property type="entry name" value="Osmoprotection protein (prox), domain 2"/>
    <property type="match status" value="1"/>
</dbReference>
<protein>
    <submittedName>
        <fullName evidence="3">Osmoprotectant ABC transporter substrate-binding protein</fullName>
    </submittedName>
</protein>
<dbReference type="GO" id="GO:0043190">
    <property type="term" value="C:ATP-binding cassette (ABC) transporter complex"/>
    <property type="evidence" value="ECO:0007669"/>
    <property type="project" value="InterPro"/>
</dbReference>
<keyword evidence="1" id="KW-0732">Signal</keyword>
<dbReference type="KEGG" id="abae:CL176_05120"/>
<evidence type="ECO:0000259" key="2">
    <source>
        <dbReference type="Pfam" id="PF04069"/>
    </source>
</evidence>
<dbReference type="Pfam" id="PF04069">
    <property type="entry name" value="OpuAC"/>
    <property type="match status" value="1"/>
</dbReference>
<feature type="signal peptide" evidence="1">
    <location>
        <begin position="1"/>
        <end position="20"/>
    </location>
</feature>
<dbReference type="Proteomes" id="UP000263232">
    <property type="component" value="Chromosome"/>
</dbReference>
<dbReference type="RefSeq" id="WP_118990342.1">
    <property type="nucleotide sequence ID" value="NZ_CP023434.1"/>
</dbReference>
<dbReference type="SUPFAM" id="SSF53850">
    <property type="entry name" value="Periplasmic binding protein-like II"/>
    <property type="match status" value="1"/>
</dbReference>
<name>A0A347WK23_9LACT</name>
<dbReference type="CDD" id="cd13608">
    <property type="entry name" value="PBP2_OpuCC_like"/>
    <property type="match status" value="1"/>
</dbReference>
<evidence type="ECO:0000313" key="3">
    <source>
        <dbReference type="EMBL" id="AXY25430.1"/>
    </source>
</evidence>
<keyword evidence="4" id="KW-1185">Reference proteome</keyword>
<gene>
    <name evidence="3" type="ORF">CL176_05120</name>
</gene>
<dbReference type="EMBL" id="CP023434">
    <property type="protein sequence ID" value="AXY25430.1"/>
    <property type="molecule type" value="Genomic_DNA"/>
</dbReference>
<feature type="domain" description="ABC-type glycine betaine transport system substrate-binding" evidence="2">
    <location>
        <begin position="34"/>
        <end position="298"/>
    </location>
</feature>
<dbReference type="AlphaFoldDB" id="A0A347WK23"/>
<accession>A0A347WK23</accession>
<dbReference type="Gene3D" id="3.40.190.10">
    <property type="entry name" value="Periplasmic binding protein-like II"/>
    <property type="match status" value="1"/>
</dbReference>
<evidence type="ECO:0000256" key="1">
    <source>
        <dbReference type="SAM" id="SignalP"/>
    </source>
</evidence>
<dbReference type="OrthoDB" id="9801163at2"/>
<reference evidence="3 4" key="1">
    <citation type="submission" date="2017-09" db="EMBL/GenBank/DDBJ databases">
        <title>Complete genome sequence of Oxytococcus suis strain ZY16052.</title>
        <authorList>
            <person name="Li F."/>
        </authorList>
    </citation>
    <scope>NUCLEOTIDE SEQUENCE [LARGE SCALE GENOMIC DNA]</scope>
    <source>
        <strain evidence="3 4">ZY16052</strain>
    </source>
</reference>
<proteinExistence type="predicted"/>
<dbReference type="PROSITE" id="PS51257">
    <property type="entry name" value="PROKAR_LIPOPROTEIN"/>
    <property type="match status" value="1"/>
</dbReference>
<evidence type="ECO:0000313" key="4">
    <source>
        <dbReference type="Proteomes" id="UP000263232"/>
    </source>
</evidence>
<dbReference type="InterPro" id="IPR007210">
    <property type="entry name" value="ABC_Gly_betaine_transp_sub-bd"/>
</dbReference>
<organism evidence="3 4">
    <name type="scientific">Suicoccus acidiformans</name>
    <dbReference type="NCBI Taxonomy" id="2036206"/>
    <lineage>
        <taxon>Bacteria</taxon>
        <taxon>Bacillati</taxon>
        <taxon>Bacillota</taxon>
        <taxon>Bacilli</taxon>
        <taxon>Lactobacillales</taxon>
        <taxon>Aerococcaceae</taxon>
        <taxon>Suicoccus</taxon>
    </lineage>
</organism>
<feature type="chain" id="PRO_5038515897" evidence="1">
    <location>
        <begin position="21"/>
        <end position="313"/>
    </location>
</feature>